<dbReference type="InterPro" id="IPR024079">
    <property type="entry name" value="MetalloPept_cat_dom_sf"/>
</dbReference>
<gene>
    <name evidence="14" type="ORF">SUZIE_181460</name>
</gene>
<dbReference type="GO" id="GO:0004222">
    <property type="term" value="F:metalloendopeptidase activity"/>
    <property type="evidence" value="ECO:0007669"/>
    <property type="project" value="InterPro"/>
</dbReference>
<evidence type="ECO:0000256" key="8">
    <source>
        <dbReference type="PROSITE-ProRule" id="PRU00276"/>
    </source>
</evidence>
<feature type="transmembrane region" description="Helical" evidence="10">
    <location>
        <begin position="684"/>
        <end position="710"/>
    </location>
</feature>
<evidence type="ECO:0000256" key="6">
    <source>
        <dbReference type="PROSITE-ProRule" id="PRU00068"/>
    </source>
</evidence>
<keyword evidence="7" id="KW-0245">EGF-like domain</keyword>
<sequence>MTVGETLVHVKNTLLLFWPLVSLFLSCWPLIGHSQYRNPPEVVIPLRVTGPGRHISTRDWLSYSLHFGGQRHIVHMKTKKVLVSRDFSVFTYTDQGALVEDMPFVQNDCFYHGYVEGDPESLVALSTCFGGFQGMLQINDIAYEIKPKTFSATFEHLVYKIDSQETQSLPRCGLTEEEIAWQLKFQKNATTTLMQSSLEGIWLHQWFLELAIVIEHEQFIFRGSNISKVELEVLMAIDLVDVFYNIMGLDVILTGLEIWNEENPYIASSTRTMLRAFCNWKKVSFNSRVSHDAAHIVIKQDFCNTKPFTSHYKGICDINRNCGLECILSDQLLPFASAVAHELGHNLWMRDDDSTCVCGKSICIMNKEVSPAEVFSNCSYAAFFNIISNSTCLHTAPNPEHIITFKRCGNGVVEEEEQCDCGSMKSCTNDTCCLQNCTLTPGADCASGLCCKDCKFRPSGTLCRAQENECDLPEWCNGISPKCPDDVYVEDGIPCLNDSFCYEKRCNSHDEQCKKIFGKEAKNANQICYKEINIRGDRFGHCSVEDTRYVPCDISDILCGRVQCENVIAIPSLEEHTTVHWTQINGVTCWGTDYHFGMSMTDIGNVKDGTVCGTEYMCLHKKCVPMPLWEDACLPDSCSMRGVCNNKHHCHCDYDWAPPNCLKEGNGGSIDSGPPPQRRRKPPWWIYLLILICILLTILLCICCLCYFLIWKKTKESNKAEEPIIKASPMEEENVEISPPKPMQSVRILIEKEKESPETLIKKEKKSFPTPSKKEKKSFTTPSKKEKKSFQTATKKEKKSFQTSTMKKQPTPSMKKEQTSSVKEKQNIDTIPQN</sequence>
<dbReference type="PANTHER" id="PTHR11905">
    <property type="entry name" value="ADAM A DISINTEGRIN AND METALLOPROTEASE DOMAIN"/>
    <property type="match status" value="1"/>
</dbReference>
<feature type="active site" evidence="8">
    <location>
        <position position="342"/>
    </location>
</feature>
<evidence type="ECO:0000256" key="10">
    <source>
        <dbReference type="SAM" id="Phobius"/>
    </source>
</evidence>
<dbReference type="InterPro" id="IPR000742">
    <property type="entry name" value="EGF"/>
</dbReference>
<feature type="disulfide bond" evidence="6">
    <location>
        <begin position="463"/>
        <end position="483"/>
    </location>
</feature>
<dbReference type="PROSITE" id="PS50214">
    <property type="entry name" value="DISINTEGRIN_2"/>
    <property type="match status" value="1"/>
</dbReference>
<dbReference type="Pfam" id="PF01421">
    <property type="entry name" value="Reprolysin"/>
    <property type="match status" value="1"/>
</dbReference>
<dbReference type="FunFam" id="4.10.70.10:FF:000001">
    <property type="entry name" value="Disintegrin and metalloproteinase domain-containing protein 22"/>
    <property type="match status" value="1"/>
</dbReference>
<dbReference type="GO" id="GO:1990913">
    <property type="term" value="C:sperm head plasma membrane"/>
    <property type="evidence" value="ECO:0007669"/>
    <property type="project" value="TreeGrafter"/>
</dbReference>
<evidence type="ECO:0000259" key="13">
    <source>
        <dbReference type="PROSITE" id="PS50215"/>
    </source>
</evidence>
<keyword evidence="15" id="KW-1185">Reference proteome</keyword>
<evidence type="ECO:0000256" key="4">
    <source>
        <dbReference type="ARBA" id="ARBA00023136"/>
    </source>
</evidence>
<feature type="domain" description="EGF-like" evidence="11">
    <location>
        <begin position="629"/>
        <end position="662"/>
    </location>
</feature>
<evidence type="ECO:0000256" key="5">
    <source>
        <dbReference type="ARBA" id="ARBA00023157"/>
    </source>
</evidence>
<dbReference type="InterPro" id="IPR001590">
    <property type="entry name" value="Peptidase_M12B"/>
</dbReference>
<keyword evidence="4 10" id="KW-0472">Membrane</keyword>
<feature type="transmembrane region" description="Helical" evidence="10">
    <location>
        <begin position="12"/>
        <end position="31"/>
    </location>
</feature>
<feature type="compositionally biased region" description="Polar residues" evidence="9">
    <location>
        <begin position="801"/>
        <end position="812"/>
    </location>
</feature>
<dbReference type="SUPFAM" id="SSF57552">
    <property type="entry name" value="Blood coagulation inhibitor (disintegrin)"/>
    <property type="match status" value="1"/>
</dbReference>
<dbReference type="InterPro" id="IPR006586">
    <property type="entry name" value="ADAM_Cys-rich"/>
</dbReference>
<evidence type="ECO:0000256" key="1">
    <source>
        <dbReference type="ARBA" id="ARBA00004479"/>
    </source>
</evidence>
<dbReference type="InterPro" id="IPR001762">
    <property type="entry name" value="Disintegrin_dom"/>
</dbReference>
<comment type="subcellular location">
    <subcellularLocation>
        <location evidence="1">Membrane</location>
        <topology evidence="1">Single-pass type I membrane protein</topology>
    </subcellularLocation>
</comment>
<dbReference type="Gene3D" id="3.40.390.10">
    <property type="entry name" value="Collagenase (Catalytic Domain)"/>
    <property type="match status" value="1"/>
</dbReference>
<dbReference type="EMBL" id="JAATJV010398268">
    <property type="protein sequence ID" value="MBZ3885142.1"/>
    <property type="molecule type" value="Genomic_DNA"/>
</dbReference>
<dbReference type="GO" id="GO:0009897">
    <property type="term" value="C:external side of plasma membrane"/>
    <property type="evidence" value="ECO:0007669"/>
    <property type="project" value="TreeGrafter"/>
</dbReference>
<evidence type="ECO:0000256" key="7">
    <source>
        <dbReference type="PROSITE-ProRule" id="PRU00076"/>
    </source>
</evidence>
<dbReference type="SMART" id="SM00608">
    <property type="entry name" value="ACR"/>
    <property type="match status" value="1"/>
</dbReference>
<dbReference type="Gene3D" id="4.10.70.10">
    <property type="entry name" value="Disintegrin domain"/>
    <property type="match status" value="1"/>
</dbReference>
<dbReference type="Proteomes" id="UP001166674">
    <property type="component" value="Unassembled WGS sequence"/>
</dbReference>
<feature type="disulfide bond" evidence="8">
    <location>
        <begin position="358"/>
        <end position="363"/>
    </location>
</feature>
<comment type="caution">
    <text evidence="7">Lacks conserved residue(s) required for the propagation of feature annotation.</text>
</comment>
<feature type="domain" description="Disintegrin" evidence="12">
    <location>
        <begin position="405"/>
        <end position="491"/>
    </location>
</feature>
<feature type="region of interest" description="Disordered" evidence="9">
    <location>
        <begin position="760"/>
        <end position="834"/>
    </location>
</feature>
<dbReference type="InterPro" id="IPR034027">
    <property type="entry name" value="Reprolysin_adamalysin"/>
</dbReference>
<dbReference type="PRINTS" id="PR00289">
    <property type="entry name" value="DISINTEGRIN"/>
</dbReference>
<evidence type="ECO:0000256" key="9">
    <source>
        <dbReference type="SAM" id="MobiDB-lite"/>
    </source>
</evidence>
<evidence type="ECO:0000256" key="2">
    <source>
        <dbReference type="ARBA" id="ARBA00022692"/>
    </source>
</evidence>
<evidence type="ECO:0000256" key="3">
    <source>
        <dbReference type="ARBA" id="ARBA00022989"/>
    </source>
</evidence>
<name>A0AA41N7C6_SCICA</name>
<protein>
    <submittedName>
        <fullName evidence="14">Disintegrin and metalloproteinase domain-containing protein 21</fullName>
    </submittedName>
</protein>
<dbReference type="InterPro" id="IPR018358">
    <property type="entry name" value="Disintegrin_CS"/>
</dbReference>
<dbReference type="PROSITE" id="PS00427">
    <property type="entry name" value="DISINTEGRIN_1"/>
    <property type="match status" value="1"/>
</dbReference>
<feature type="compositionally biased region" description="Basic and acidic residues" evidence="9">
    <location>
        <begin position="814"/>
        <end position="827"/>
    </location>
</feature>
<proteinExistence type="predicted"/>
<dbReference type="PROSITE" id="PS50215">
    <property type="entry name" value="ADAM_MEPRO"/>
    <property type="match status" value="1"/>
</dbReference>
<feature type="domain" description="Peptidase M12B" evidence="13">
    <location>
        <begin position="206"/>
        <end position="399"/>
    </location>
</feature>
<keyword evidence="2 10" id="KW-0812">Transmembrane</keyword>
<reference evidence="14" key="1">
    <citation type="submission" date="2020-03" db="EMBL/GenBank/DDBJ databases">
        <title>Studies in the Genomics of Life Span.</title>
        <authorList>
            <person name="Glass D."/>
        </authorList>
    </citation>
    <scope>NUCLEOTIDE SEQUENCE</scope>
    <source>
        <strain evidence="14">SUZIE</strain>
        <tissue evidence="14">Muscle</tissue>
    </source>
</reference>
<evidence type="ECO:0000313" key="14">
    <source>
        <dbReference type="EMBL" id="MBZ3885142.1"/>
    </source>
</evidence>
<dbReference type="SMART" id="SM00050">
    <property type="entry name" value="DISIN"/>
    <property type="match status" value="1"/>
</dbReference>
<dbReference type="InterPro" id="IPR002870">
    <property type="entry name" value="Peptidase_M12B_N"/>
</dbReference>
<dbReference type="Pfam" id="PF08516">
    <property type="entry name" value="ADAM_CR"/>
    <property type="match status" value="1"/>
</dbReference>
<dbReference type="InterPro" id="IPR036436">
    <property type="entry name" value="Disintegrin_dom_sf"/>
</dbReference>
<dbReference type="Pfam" id="PF01562">
    <property type="entry name" value="Pep_M12B_propep"/>
    <property type="match status" value="1"/>
</dbReference>
<dbReference type="SUPFAM" id="SSF55486">
    <property type="entry name" value="Metalloproteases ('zincins'), catalytic domain"/>
    <property type="match status" value="1"/>
</dbReference>
<accession>A0AA41N7C6</accession>
<dbReference type="GO" id="GO:0008584">
    <property type="term" value="P:male gonad development"/>
    <property type="evidence" value="ECO:0007669"/>
    <property type="project" value="TreeGrafter"/>
</dbReference>
<dbReference type="PROSITE" id="PS50026">
    <property type="entry name" value="EGF_3"/>
    <property type="match status" value="1"/>
</dbReference>
<keyword evidence="5 7" id="KW-1015">Disulfide bond</keyword>
<organism evidence="14 15">
    <name type="scientific">Sciurus carolinensis</name>
    <name type="common">Eastern gray squirrel</name>
    <dbReference type="NCBI Taxonomy" id="30640"/>
    <lineage>
        <taxon>Eukaryota</taxon>
        <taxon>Metazoa</taxon>
        <taxon>Chordata</taxon>
        <taxon>Craniata</taxon>
        <taxon>Vertebrata</taxon>
        <taxon>Euteleostomi</taxon>
        <taxon>Mammalia</taxon>
        <taxon>Eutheria</taxon>
        <taxon>Euarchontoglires</taxon>
        <taxon>Glires</taxon>
        <taxon>Rodentia</taxon>
        <taxon>Sciuromorpha</taxon>
        <taxon>Sciuridae</taxon>
        <taxon>Sciurinae</taxon>
        <taxon>Sciurini</taxon>
        <taxon>Sciurus</taxon>
    </lineage>
</organism>
<evidence type="ECO:0000259" key="12">
    <source>
        <dbReference type="PROSITE" id="PS50214"/>
    </source>
</evidence>
<evidence type="ECO:0000259" key="11">
    <source>
        <dbReference type="PROSITE" id="PS50026"/>
    </source>
</evidence>
<dbReference type="GO" id="GO:0006508">
    <property type="term" value="P:proteolysis"/>
    <property type="evidence" value="ECO:0007669"/>
    <property type="project" value="InterPro"/>
</dbReference>
<feature type="disulfide bond" evidence="7">
    <location>
        <begin position="652"/>
        <end position="661"/>
    </location>
</feature>
<dbReference type="Pfam" id="PF00200">
    <property type="entry name" value="Disintegrin"/>
    <property type="match status" value="1"/>
</dbReference>
<comment type="caution">
    <text evidence="14">The sequence shown here is derived from an EMBL/GenBank/DDBJ whole genome shotgun (WGS) entry which is preliminary data.</text>
</comment>
<dbReference type="CDD" id="cd04269">
    <property type="entry name" value="ZnMc_adamalysin_II_like"/>
    <property type="match status" value="1"/>
</dbReference>
<dbReference type="PANTHER" id="PTHR11905:SF232">
    <property type="entry name" value="DISINTEGRIN AND METALLOPROTEINASE DOMAIN-CONTAINING PROTEIN 20"/>
    <property type="match status" value="1"/>
</dbReference>
<keyword evidence="3 10" id="KW-1133">Transmembrane helix</keyword>
<evidence type="ECO:0000313" key="15">
    <source>
        <dbReference type="Proteomes" id="UP001166674"/>
    </source>
</evidence>
<dbReference type="AlphaFoldDB" id="A0AA41N7C6"/>